<feature type="compositionally biased region" description="Pro residues" evidence="4">
    <location>
        <begin position="208"/>
        <end position="217"/>
    </location>
</feature>
<dbReference type="InterPro" id="IPR036174">
    <property type="entry name" value="Znf_Sec23_Sec24_sf"/>
</dbReference>
<reference evidence="10 12" key="1">
    <citation type="journal article" date="2013" name="Curr. Biol.">
        <title>Shared signatures of parasitism and phylogenomics unite Cryptomycota and microsporidia.</title>
        <authorList>
            <person name="James T.Y."/>
            <person name="Pelin A."/>
            <person name="Bonen L."/>
            <person name="Ahrendt S."/>
            <person name="Sain D."/>
            <person name="Corradi N."/>
            <person name="Stajich J.E."/>
        </authorList>
    </citation>
    <scope>NUCLEOTIDE SEQUENCE [LARGE SCALE GENOMIC DNA]</scope>
    <source>
        <strain evidence="10 12">CSF55</strain>
        <strain evidence="10 12">CSF55</strain>
    </source>
</reference>
<dbReference type="Pfam" id="PF04815">
    <property type="entry name" value="Sec23_helical"/>
    <property type="match status" value="1"/>
</dbReference>
<proteinExistence type="inferred from homology"/>
<evidence type="ECO:0000259" key="7">
    <source>
        <dbReference type="Pfam" id="PF04811"/>
    </source>
</evidence>
<dbReference type="SUPFAM" id="SSF81995">
    <property type="entry name" value="beta-sandwich domain of Sec23/24"/>
    <property type="match status" value="1"/>
</dbReference>
<evidence type="ECO:0000259" key="9">
    <source>
        <dbReference type="Pfam" id="PF08033"/>
    </source>
</evidence>
<reference evidence="13" key="2">
    <citation type="journal article" date="2018" name="Nat. Microbiol.">
        <title>Leveraging single-cell genomics to expand the fungal tree of life.</title>
        <authorList>
            <person name="Ahrendt S.R."/>
            <person name="Quandt C.A."/>
            <person name="Ciobanu D."/>
            <person name="Clum A."/>
            <person name="Salamov A."/>
            <person name="Andreopoulos B."/>
            <person name="Cheng J.F."/>
            <person name="Woyke T."/>
            <person name="Pelin A."/>
            <person name="Henrissat B."/>
            <person name="Reynolds N.K."/>
            <person name="Benny G.L."/>
            <person name="Smith M.E."/>
            <person name="James T.Y."/>
            <person name="Grigoriev I.V."/>
        </authorList>
    </citation>
    <scope>NUCLEOTIDE SEQUENCE [LARGE SCALE GENOMIC DNA]</scope>
    <source>
        <strain evidence="13">CSF55</strain>
    </source>
</reference>
<evidence type="ECO:0000256" key="3">
    <source>
        <dbReference type="ARBA" id="ARBA00022927"/>
    </source>
</evidence>
<dbReference type="STRING" id="988480.A0A075B4G8"/>
<dbReference type="GO" id="GO:0070971">
    <property type="term" value="C:endoplasmic reticulum exit site"/>
    <property type="evidence" value="ECO:0007669"/>
    <property type="project" value="TreeGrafter"/>
</dbReference>
<evidence type="ECO:0000259" key="8">
    <source>
        <dbReference type="Pfam" id="PF04815"/>
    </source>
</evidence>
<feature type="domain" description="Sec23/Sec24 beta-sandwich" evidence="9">
    <location>
        <begin position="653"/>
        <end position="735"/>
    </location>
</feature>
<dbReference type="Gene3D" id="3.40.20.10">
    <property type="entry name" value="Severin"/>
    <property type="match status" value="1"/>
</dbReference>
<name>A0A075B4G8_ROZAC</name>
<dbReference type="Gene3D" id="1.20.120.730">
    <property type="entry name" value="Sec23/Sec24 helical domain"/>
    <property type="match status" value="1"/>
</dbReference>
<dbReference type="EMBL" id="ML005575">
    <property type="protein sequence ID" value="RKP18056.1"/>
    <property type="molecule type" value="Genomic_DNA"/>
</dbReference>
<keyword evidence="3" id="KW-0653">Protein transport</keyword>
<dbReference type="InterPro" id="IPR006896">
    <property type="entry name" value="Sec23/24_trunk_dom"/>
</dbReference>
<evidence type="ECO:0000256" key="2">
    <source>
        <dbReference type="ARBA" id="ARBA00022448"/>
    </source>
</evidence>
<dbReference type="GO" id="GO:0030127">
    <property type="term" value="C:COPII vesicle coat"/>
    <property type="evidence" value="ECO:0007669"/>
    <property type="project" value="InterPro"/>
</dbReference>
<dbReference type="InterPro" id="IPR007123">
    <property type="entry name" value="Gelsolin-like_dom"/>
</dbReference>
<evidence type="ECO:0000313" key="11">
    <source>
        <dbReference type="EMBL" id="RKP18056.1"/>
    </source>
</evidence>
<evidence type="ECO:0000313" key="10">
    <source>
        <dbReference type="EMBL" id="EPZ36347.1"/>
    </source>
</evidence>
<dbReference type="InterPro" id="IPR050550">
    <property type="entry name" value="SEC23_SEC24_subfamily"/>
</dbReference>
<dbReference type="SUPFAM" id="SSF53300">
    <property type="entry name" value="vWA-like"/>
    <property type="match status" value="1"/>
</dbReference>
<dbReference type="InterPro" id="IPR029006">
    <property type="entry name" value="ADF-H/Gelsolin-like_dom_sf"/>
</dbReference>
<feature type="compositionally biased region" description="Pro residues" evidence="4">
    <location>
        <begin position="25"/>
        <end position="39"/>
    </location>
</feature>
<dbReference type="Pfam" id="PF04811">
    <property type="entry name" value="Sec23_trunk"/>
    <property type="match status" value="1"/>
</dbReference>
<dbReference type="GO" id="GO:0000149">
    <property type="term" value="F:SNARE binding"/>
    <property type="evidence" value="ECO:0007669"/>
    <property type="project" value="TreeGrafter"/>
</dbReference>
<dbReference type="Gene3D" id="2.30.30.380">
    <property type="entry name" value="Zn-finger domain of Sec23/24"/>
    <property type="match status" value="1"/>
</dbReference>
<feature type="region of interest" description="Disordered" evidence="4">
    <location>
        <begin position="1"/>
        <end position="104"/>
    </location>
</feature>
<evidence type="ECO:0000259" key="5">
    <source>
        <dbReference type="Pfam" id="PF00626"/>
    </source>
</evidence>
<dbReference type="Proteomes" id="UP000030755">
    <property type="component" value="Unassembled WGS sequence"/>
</dbReference>
<dbReference type="PANTHER" id="PTHR13803:SF4">
    <property type="entry name" value="SECRETORY 24CD, ISOFORM C"/>
    <property type="match status" value="1"/>
</dbReference>
<evidence type="ECO:0000256" key="4">
    <source>
        <dbReference type="SAM" id="MobiDB-lite"/>
    </source>
</evidence>
<feature type="domain" description="Zinc finger Sec23/Sec24-type" evidence="6">
    <location>
        <begin position="338"/>
        <end position="376"/>
    </location>
</feature>
<dbReference type="OrthoDB" id="49016at2759"/>
<dbReference type="InterPro" id="IPR006895">
    <property type="entry name" value="Znf_Sec23_Sec24"/>
</dbReference>
<protein>
    <submittedName>
        <fullName evidence="11">Beta-sandwich domain of Sec23/24</fullName>
    </submittedName>
    <submittedName>
        <fullName evidence="10">Sec23/Sec24, trunk domain-containing protein</fullName>
    </submittedName>
</protein>
<feature type="domain" description="Sec23/Sec24 trunk" evidence="7">
    <location>
        <begin position="419"/>
        <end position="644"/>
    </location>
</feature>
<dbReference type="InterPro" id="IPR036180">
    <property type="entry name" value="Gelsolin-like_dom_sf"/>
</dbReference>
<comment type="similarity">
    <text evidence="1">Belongs to the SEC23/SEC24 family. SEC24 subfamily.</text>
</comment>
<dbReference type="SUPFAM" id="SSF82754">
    <property type="entry name" value="C-terminal, gelsolin-like domain of Sec23/24"/>
    <property type="match status" value="1"/>
</dbReference>
<evidence type="ECO:0000313" key="12">
    <source>
        <dbReference type="Proteomes" id="UP000030755"/>
    </source>
</evidence>
<feature type="compositionally biased region" description="Polar residues" evidence="4">
    <location>
        <begin position="169"/>
        <end position="178"/>
    </location>
</feature>
<dbReference type="HOGENOM" id="CLU_004589_1_2_1"/>
<evidence type="ECO:0000313" key="13">
    <source>
        <dbReference type="Proteomes" id="UP000281549"/>
    </source>
</evidence>
<dbReference type="InterPro" id="IPR012990">
    <property type="entry name" value="Beta-sandwich_Sec23_24"/>
</dbReference>
<dbReference type="SUPFAM" id="SSF81811">
    <property type="entry name" value="Helical domain of Sec23/24"/>
    <property type="match status" value="1"/>
</dbReference>
<dbReference type="GO" id="GO:0006886">
    <property type="term" value="P:intracellular protein transport"/>
    <property type="evidence" value="ECO:0007669"/>
    <property type="project" value="InterPro"/>
</dbReference>
<dbReference type="Pfam" id="PF00626">
    <property type="entry name" value="Gelsolin"/>
    <property type="match status" value="1"/>
</dbReference>
<dbReference type="OMA" id="INPFMTF"/>
<feature type="domain" description="Sec23/Sec24 helical" evidence="8">
    <location>
        <begin position="748"/>
        <end position="848"/>
    </location>
</feature>
<feature type="domain" description="Gelsolin-like" evidence="5">
    <location>
        <begin position="874"/>
        <end position="942"/>
    </location>
</feature>
<feature type="compositionally biased region" description="Polar residues" evidence="4">
    <location>
        <begin position="67"/>
        <end position="98"/>
    </location>
</feature>
<dbReference type="Proteomes" id="UP000281549">
    <property type="component" value="Unassembled WGS sequence"/>
</dbReference>
<evidence type="ECO:0000256" key="1">
    <source>
        <dbReference type="ARBA" id="ARBA00008334"/>
    </source>
</evidence>
<organism evidence="10 12">
    <name type="scientific">Rozella allomycis (strain CSF55)</name>
    <dbReference type="NCBI Taxonomy" id="988480"/>
    <lineage>
        <taxon>Eukaryota</taxon>
        <taxon>Fungi</taxon>
        <taxon>Fungi incertae sedis</taxon>
        <taxon>Cryptomycota</taxon>
        <taxon>Cryptomycota incertae sedis</taxon>
        <taxon>Rozella</taxon>
    </lineage>
</organism>
<dbReference type="InterPro" id="IPR036465">
    <property type="entry name" value="vWFA_dom_sf"/>
</dbReference>
<sequence>MQQPRPPQASQQNVRPVHTNIRPPGNIPPNARPRPPGTPGVPVAQGMRPRPMNPQQMQNMRPLPAQGNPSRPAQRPIPSQQHTPPSQHNVPPNMNFNPIHNYAANVPPNVNQNVRPMETITNEMSQMNVRNTRAKRVYDNVNVVNANANANTMQPPLPVPGRGSFGAPPNNNFQSNFNLAGPTSPGSVQTPSSFPQPPLGTVPNQGYRPPPTTAPYPPPMTPNSAQNIATPNQSRPNVDPDMIPSCLTVFEQEQRYFNGNLYYTGTGDVPPSSMIEYVSVDQGNCRPQFMRLTCGNLPSTADLALASSIPLGIIIQPLAEVGDEEMPIPVVDFGSSGIVRCSTCQGYINCFVRFSEGGRKYKCNLCGKDNEVSNEYFSNLDHTGMRCDIESRPELRFGSVEFVAPDEFKFRKIEETKIVFVIDSSWQSIQSGLFQGSIEAIKRSIETFPVVEGKCIYKIGIVTFDKDITFYNVHESLLTPQMIVVSDLEDPFNPIEERFFVDPIESKDQINNLFEILPEIFKDKRNIQSCLLACLKAMKICLEKTGGRIEVFQTTLPNHGPGDLKTRKDNKNNSSENEKVLYNPIDKEYKDFAQSCASNGISIDLFISSSNFVDLGTLNVLPCLTSGSIYFYQKFNPEKLITDLRLLLQKNFGYDGLLRVRCSNEMGISDHLGNFSMRNSTDLEFGRIDCDRTIAVQLRHLSKIENNTNCYFQCAMVYTTNKGERRIRVHNISAKATTQFSEMFKSSDVDAIINFLARGSATQLFLSSSKFVRDHLRSKCIQIFSAYRKFMSASSSTSQLVLPESLKLLPIFLLSLIKSKAFRSLGESSDVRVYYARCIKNFSPKSLMEFIYPKLYPLHFLPEQVGEFDEKGKIILPSPVRLSYSRLDSNGIYILCNPFYLFLWVGQDVSSNLLSLVFNVTQINQIPLKNSLPILENNTNRQIRDVISFLQTKFNVYLPLQIVRQRIDPWEIEFNNLLIEDKNNDALDYADFLVDIHRGVIQELQ</sequence>
<dbReference type="Gene3D" id="2.60.40.1670">
    <property type="entry name" value="beta-sandwich domain of Sec23/24"/>
    <property type="match status" value="1"/>
</dbReference>
<feature type="region of interest" description="Disordered" evidence="4">
    <location>
        <begin position="150"/>
        <end position="217"/>
    </location>
</feature>
<evidence type="ECO:0000259" key="6">
    <source>
        <dbReference type="Pfam" id="PF04810"/>
    </source>
</evidence>
<dbReference type="AlphaFoldDB" id="A0A075B4G8"/>
<reference evidence="11" key="3">
    <citation type="submission" date="2018-08" db="EMBL/GenBank/DDBJ databases">
        <title>Leveraging single-cell genomics to expand the Fungal Tree of Life.</title>
        <authorList>
            <consortium name="DOE Joint Genome Institute"/>
            <person name="Ahrendt S.R."/>
            <person name="Quandt C.A."/>
            <person name="Ciobanu D."/>
            <person name="Clum A."/>
            <person name="Salamov A."/>
            <person name="Andreopoulos B."/>
            <person name="Cheng J.-F."/>
            <person name="Woyke T."/>
            <person name="Pelin A."/>
            <person name="Henrissat B."/>
            <person name="Reynolds N."/>
            <person name="Benny G.L."/>
            <person name="Smith M.E."/>
            <person name="James T.Y."/>
            <person name="Grigoriev I.V."/>
        </authorList>
    </citation>
    <scope>NUCLEOTIDE SEQUENCE</scope>
    <source>
        <strain evidence="11">CSF55</strain>
    </source>
</reference>
<dbReference type="GO" id="GO:0008270">
    <property type="term" value="F:zinc ion binding"/>
    <property type="evidence" value="ECO:0007669"/>
    <property type="project" value="InterPro"/>
</dbReference>
<keyword evidence="12" id="KW-1185">Reference proteome</keyword>
<dbReference type="SUPFAM" id="SSF82919">
    <property type="entry name" value="Zn-finger domain of Sec23/24"/>
    <property type="match status" value="1"/>
</dbReference>
<dbReference type="EMBL" id="KE560580">
    <property type="protein sequence ID" value="EPZ36347.1"/>
    <property type="molecule type" value="Genomic_DNA"/>
</dbReference>
<keyword evidence="2" id="KW-0813">Transport</keyword>
<dbReference type="PANTHER" id="PTHR13803">
    <property type="entry name" value="SEC24-RELATED PROTEIN"/>
    <property type="match status" value="1"/>
</dbReference>
<dbReference type="Pfam" id="PF04810">
    <property type="entry name" value="zf-Sec23_Sec24"/>
    <property type="match status" value="1"/>
</dbReference>
<accession>A0A075B4G8</accession>
<dbReference type="InterPro" id="IPR036175">
    <property type="entry name" value="Sec23/24_helical_dom_sf"/>
</dbReference>
<gene>
    <name evidence="10" type="ORF">O9G_004006</name>
    <name evidence="11" type="ORF">ROZALSC1DRAFT_30204</name>
</gene>
<dbReference type="InterPro" id="IPR006900">
    <property type="entry name" value="Sec23/24_helical_dom"/>
</dbReference>
<dbReference type="GO" id="GO:0090110">
    <property type="term" value="P:COPII-coated vesicle cargo loading"/>
    <property type="evidence" value="ECO:0007669"/>
    <property type="project" value="TreeGrafter"/>
</dbReference>
<dbReference type="Gene3D" id="3.40.50.410">
    <property type="entry name" value="von Willebrand factor, type A domain"/>
    <property type="match status" value="1"/>
</dbReference>
<feature type="compositionally biased region" description="Polar residues" evidence="4">
    <location>
        <begin position="184"/>
        <end position="193"/>
    </location>
</feature>
<dbReference type="Pfam" id="PF08033">
    <property type="entry name" value="Sec23_BS"/>
    <property type="match status" value="1"/>
</dbReference>